<dbReference type="Gene3D" id="1.10.10.10">
    <property type="entry name" value="Winged helix-like DNA-binding domain superfamily/Winged helix DNA-binding domain"/>
    <property type="match status" value="1"/>
</dbReference>
<evidence type="ECO:0000313" key="7">
    <source>
        <dbReference type="EMBL" id="ASU78327.1"/>
    </source>
</evidence>
<evidence type="ECO:0000256" key="3">
    <source>
        <dbReference type="ARBA" id="ARBA00022691"/>
    </source>
</evidence>
<evidence type="ECO:0000259" key="6">
    <source>
        <dbReference type="Pfam" id="PF08100"/>
    </source>
</evidence>
<keyword evidence="3" id="KW-0949">S-adenosyl-L-methionine</keyword>
<feature type="compositionally biased region" description="Polar residues" evidence="4">
    <location>
        <begin position="20"/>
        <end position="32"/>
    </location>
</feature>
<dbReference type="OrthoDB" id="3804952at2"/>
<keyword evidence="1" id="KW-0489">Methyltransferase</keyword>
<feature type="domain" description="O-methyltransferase dimerisation" evidence="6">
    <location>
        <begin position="79"/>
        <end position="154"/>
    </location>
</feature>
<dbReference type="InterPro" id="IPR016461">
    <property type="entry name" value="COMT-like"/>
</dbReference>
<evidence type="ECO:0008006" key="9">
    <source>
        <dbReference type="Google" id="ProtNLM"/>
    </source>
</evidence>
<dbReference type="KEGG" id="aey:CDG81_08520"/>
<dbReference type="GO" id="GO:0046983">
    <property type="term" value="F:protein dimerization activity"/>
    <property type="evidence" value="ECO:0007669"/>
    <property type="project" value="InterPro"/>
</dbReference>
<dbReference type="AlphaFoldDB" id="A0A223RR69"/>
<dbReference type="SUPFAM" id="SSF46785">
    <property type="entry name" value="Winged helix' DNA-binding domain"/>
    <property type="match status" value="1"/>
</dbReference>
<feature type="compositionally biased region" description="Basic residues" evidence="4">
    <location>
        <begin position="33"/>
        <end position="47"/>
    </location>
</feature>
<dbReference type="GO" id="GO:0008171">
    <property type="term" value="F:O-methyltransferase activity"/>
    <property type="evidence" value="ECO:0007669"/>
    <property type="project" value="InterPro"/>
</dbReference>
<evidence type="ECO:0000256" key="4">
    <source>
        <dbReference type="SAM" id="MobiDB-lite"/>
    </source>
</evidence>
<evidence type="ECO:0000256" key="1">
    <source>
        <dbReference type="ARBA" id="ARBA00022603"/>
    </source>
</evidence>
<accession>A0A223RR69</accession>
<dbReference type="Pfam" id="PF08100">
    <property type="entry name" value="Dimerisation"/>
    <property type="match status" value="1"/>
</dbReference>
<dbReference type="SUPFAM" id="SSF53335">
    <property type="entry name" value="S-adenosyl-L-methionine-dependent methyltransferases"/>
    <property type="match status" value="1"/>
</dbReference>
<name>A0A223RR69_9ACTN</name>
<dbReference type="PROSITE" id="PS51683">
    <property type="entry name" value="SAM_OMT_II"/>
    <property type="match status" value="1"/>
</dbReference>
<feature type="region of interest" description="Disordered" evidence="4">
    <location>
        <begin position="1"/>
        <end position="72"/>
    </location>
</feature>
<gene>
    <name evidence="7" type="ORF">CDG81_08520</name>
</gene>
<dbReference type="InterPro" id="IPR036390">
    <property type="entry name" value="WH_DNA-bd_sf"/>
</dbReference>
<dbReference type="InterPro" id="IPR029063">
    <property type="entry name" value="SAM-dependent_MTases_sf"/>
</dbReference>
<dbReference type="Gene3D" id="3.40.50.150">
    <property type="entry name" value="Vaccinia Virus protein VP39"/>
    <property type="match status" value="1"/>
</dbReference>
<protein>
    <recommendedName>
        <fullName evidence="9">Methyltransferase</fullName>
    </recommendedName>
</protein>
<evidence type="ECO:0000256" key="2">
    <source>
        <dbReference type="ARBA" id="ARBA00022679"/>
    </source>
</evidence>
<organism evidence="7 8">
    <name type="scientific">Actinopolyspora erythraea</name>
    <dbReference type="NCBI Taxonomy" id="414996"/>
    <lineage>
        <taxon>Bacteria</taxon>
        <taxon>Bacillati</taxon>
        <taxon>Actinomycetota</taxon>
        <taxon>Actinomycetes</taxon>
        <taxon>Actinopolysporales</taxon>
        <taxon>Actinopolysporaceae</taxon>
        <taxon>Actinopolyspora</taxon>
    </lineage>
</organism>
<dbReference type="GO" id="GO:0032259">
    <property type="term" value="P:methylation"/>
    <property type="evidence" value="ECO:0007669"/>
    <property type="project" value="UniProtKB-KW"/>
</dbReference>
<dbReference type="Pfam" id="PF00891">
    <property type="entry name" value="Methyltransf_2"/>
    <property type="match status" value="1"/>
</dbReference>
<evidence type="ECO:0000313" key="8">
    <source>
        <dbReference type="Proteomes" id="UP000215043"/>
    </source>
</evidence>
<proteinExistence type="predicted"/>
<dbReference type="InterPro" id="IPR001077">
    <property type="entry name" value="COMT_C"/>
</dbReference>
<dbReference type="Proteomes" id="UP000215043">
    <property type="component" value="Chromosome"/>
</dbReference>
<dbReference type="InterPro" id="IPR012967">
    <property type="entry name" value="COMT_dimerisation"/>
</dbReference>
<feature type="domain" description="O-methyltransferase C-terminal" evidence="5">
    <location>
        <begin position="176"/>
        <end position="380"/>
    </location>
</feature>
<dbReference type="PANTHER" id="PTHR43712:SF2">
    <property type="entry name" value="O-METHYLTRANSFERASE CICE"/>
    <property type="match status" value="1"/>
</dbReference>
<keyword evidence="2" id="KW-0808">Transferase</keyword>
<dbReference type="EMBL" id="CP022752">
    <property type="protein sequence ID" value="ASU78327.1"/>
    <property type="molecule type" value="Genomic_DNA"/>
</dbReference>
<dbReference type="PANTHER" id="PTHR43712">
    <property type="entry name" value="PUTATIVE (AFU_ORTHOLOGUE AFUA_4G14580)-RELATED"/>
    <property type="match status" value="1"/>
</dbReference>
<reference evidence="7 8" key="1">
    <citation type="submission" date="2017-08" db="EMBL/GenBank/DDBJ databases">
        <title>The complete genome sequence of moderately halophilic actinomycete Actinopolyspora erythraea YIM 90600, the producer of novel erythromycin, novel actinopolysporins A-C and tubercidin.</title>
        <authorList>
            <person name="Yin M."/>
            <person name="Tang S."/>
        </authorList>
    </citation>
    <scope>NUCLEOTIDE SEQUENCE [LARGE SCALE GENOMIC DNA]</scope>
    <source>
        <strain evidence="7 8">YIM 90600</strain>
    </source>
</reference>
<evidence type="ECO:0000259" key="5">
    <source>
        <dbReference type="Pfam" id="PF00891"/>
    </source>
</evidence>
<sequence length="400" mass="44329">MDRFGQVRGGPGSAFPWTATAPQPSKTPSRTRLNGKRVPVTRRKHAGAVRCGTPHPRNRRKPKGSSRTMNESPARNVFDLMIGYWASQGVYVATKLEIPEHIDSGKTTSQELAAATDSHQHSLFQLLRFLSGIGVLQGDDEQGFHLTPTSKLLKKDSAESLRDLVLMYGEEFYRAWGNLLHNVRTGEPAFEFTFDSPMYAYFAENQESARRFDGTMSGGSFFRDLPRVHDFSKSDTVVDIAGGAGGLLCEVLEASPRTRGILFDRGHVIDSAREGIAKRKLADRVSFVEGDYTDSVPSGGDTYLLSRILHSRTDESCVNLLKNCHRAMKPGGTVIVVERTIPPSGTSSLGLWFDMHMMVLVGGAERSEQDYIDLFERSGFTFEEILPLSLDMYALVAKRT</sequence>
<dbReference type="InterPro" id="IPR036388">
    <property type="entry name" value="WH-like_DNA-bd_sf"/>
</dbReference>
<dbReference type="CDD" id="cd02440">
    <property type="entry name" value="AdoMet_MTases"/>
    <property type="match status" value="1"/>
</dbReference>